<dbReference type="PANTHER" id="PTHR31528:SF15">
    <property type="entry name" value="RIBOFLAVIN-BINDING PROTEIN RIBY"/>
    <property type="match status" value="1"/>
</dbReference>
<dbReference type="InterPro" id="IPR015168">
    <property type="entry name" value="SsuA/THI5"/>
</dbReference>
<dbReference type="SUPFAM" id="SSF53850">
    <property type="entry name" value="Periplasmic binding protein-like II"/>
    <property type="match status" value="1"/>
</dbReference>
<dbReference type="Gene3D" id="3.40.190.10">
    <property type="entry name" value="Periplasmic binding protein-like II"/>
    <property type="match status" value="2"/>
</dbReference>
<evidence type="ECO:0000313" key="3">
    <source>
        <dbReference type="Proteomes" id="UP000053370"/>
    </source>
</evidence>
<evidence type="ECO:0000313" key="2">
    <source>
        <dbReference type="EMBL" id="GAP39599.1"/>
    </source>
</evidence>
<dbReference type="Proteomes" id="UP000053370">
    <property type="component" value="Unassembled WGS sequence"/>
</dbReference>
<gene>
    <name evidence="2" type="ORF">ATC1_12131</name>
</gene>
<dbReference type="Pfam" id="PF09084">
    <property type="entry name" value="NMT1"/>
    <property type="match status" value="1"/>
</dbReference>
<sequence length="330" mass="36579">MQKRNFILLLMIWMIVFVISAFSVNAEEQPIDVFSLPVGFVPNVQFAPLYAALENGYFSEEHIDLSLNHSMEIDTVALVGAGEIPFGICSGEQVLLGRNKGLPLVYIAGWYQQYPVGIVSLAEKNIRTMEDLRGKKVGTPVLSGASYIGLEALLQQAGMTDADLQLETIGYAQVEMLTSDKVDAAVIYVSNEPEQLKALGYDIHLITVADSMSMVGNGLITNEKMIREHPDLVSRMTRAFLKGIQWTKEHPDEAYDICLKYVDNLKDAKNQDLQKQVLKQTIRLYENPEQTIPGASDPEAWQNMAAVMSRMGLIKADIDVAAAFSNAFVK</sequence>
<name>A0A0K8PAN7_9CHLR</name>
<dbReference type="AlphaFoldDB" id="A0A0K8PAN7"/>
<evidence type="ECO:0000259" key="1">
    <source>
        <dbReference type="Pfam" id="PF09084"/>
    </source>
</evidence>
<protein>
    <submittedName>
        <fullName evidence="2">ABC-type nitrate/sulfonate/bicarbonate transport system, periplasmic component</fullName>
    </submittedName>
</protein>
<accession>A0A0K8PAN7</accession>
<dbReference type="GO" id="GO:0009228">
    <property type="term" value="P:thiamine biosynthetic process"/>
    <property type="evidence" value="ECO:0007669"/>
    <property type="project" value="InterPro"/>
</dbReference>
<dbReference type="InterPro" id="IPR027939">
    <property type="entry name" value="NMT1/THI5"/>
</dbReference>
<proteinExistence type="predicted"/>
<dbReference type="STRING" id="1678840.ATC1_12131"/>
<organism evidence="2">
    <name type="scientific">Flexilinea flocculi</name>
    <dbReference type="NCBI Taxonomy" id="1678840"/>
    <lineage>
        <taxon>Bacteria</taxon>
        <taxon>Bacillati</taxon>
        <taxon>Chloroflexota</taxon>
        <taxon>Anaerolineae</taxon>
        <taxon>Anaerolineales</taxon>
        <taxon>Anaerolineaceae</taxon>
        <taxon>Flexilinea</taxon>
    </lineage>
</organism>
<feature type="domain" description="SsuA/THI5-like" evidence="1">
    <location>
        <begin position="43"/>
        <end position="254"/>
    </location>
</feature>
<keyword evidence="3" id="KW-1185">Reference proteome</keyword>
<reference evidence="2" key="1">
    <citation type="journal article" date="2015" name="Genome Announc.">
        <title>Draft Genome Sequence of Anaerolineae Strain TC1, a Novel Isolate from a Methanogenic Wastewater Treatment System.</title>
        <authorList>
            <person name="Matsuura N."/>
            <person name="Tourlousse D.M."/>
            <person name="Sun L."/>
            <person name="Toyonaga M."/>
            <person name="Kuroda K."/>
            <person name="Ohashi A."/>
            <person name="Cruz R."/>
            <person name="Yamaguchi T."/>
            <person name="Sekiguchi Y."/>
        </authorList>
    </citation>
    <scope>NUCLEOTIDE SEQUENCE [LARGE SCALE GENOMIC DNA]</scope>
    <source>
        <strain evidence="2">TC1</strain>
    </source>
</reference>
<dbReference type="RefSeq" id="WP_172667699.1">
    <property type="nucleotide sequence ID" value="NZ_DF968180.1"/>
</dbReference>
<dbReference type="EMBL" id="DF968180">
    <property type="protein sequence ID" value="GAP39599.1"/>
    <property type="molecule type" value="Genomic_DNA"/>
</dbReference>
<dbReference type="PANTHER" id="PTHR31528">
    <property type="entry name" value="4-AMINO-5-HYDROXYMETHYL-2-METHYLPYRIMIDINE PHOSPHATE SYNTHASE THI11-RELATED"/>
    <property type="match status" value="1"/>
</dbReference>